<evidence type="ECO:0000313" key="1">
    <source>
        <dbReference type="EMBL" id="CCI88757.1"/>
    </source>
</evidence>
<sequence>MTLGCTIVSDKPSVSYGEQFTLTATPSGVPSGAQTNYIWKKGGVDIAGGNSKDCRIGW</sequence>
<reference evidence="1 2" key="1">
    <citation type="submission" date="2012-06" db="EMBL/GenBank/DDBJ databases">
        <title>Genomic characterization of five bacteriophages specific for Yersinia species.</title>
        <authorList>
            <person name="Skurnik M."/>
            <person name="Nawaz A."/>
            <person name="Happonen L."/>
            <person name="Butcher S."/>
            <person name="Mattinen L."/>
        </authorList>
    </citation>
    <scope>NUCLEOTIDE SEQUENCE [LARGE SCALE GENOMIC DNA]</scope>
</reference>
<dbReference type="Gene3D" id="2.60.40.10">
    <property type="entry name" value="Immunoglobulins"/>
    <property type="match status" value="1"/>
</dbReference>
<evidence type="ECO:0000313" key="2">
    <source>
        <dbReference type="Proteomes" id="UP000002909"/>
    </source>
</evidence>
<accession>I7LEN6</accession>
<dbReference type="KEGG" id="vg:14295667"/>
<proteinExistence type="predicted"/>
<dbReference type="InterPro" id="IPR013783">
    <property type="entry name" value="Ig-like_fold"/>
</dbReference>
<organism evidence="1 2">
    <name type="scientific">Yersinia phage phiR1-RT</name>
    <dbReference type="NCBI Taxonomy" id="1206558"/>
    <lineage>
        <taxon>Viruses</taxon>
        <taxon>Duplodnaviria</taxon>
        <taxon>Heunggongvirae</taxon>
        <taxon>Uroviricota</taxon>
        <taxon>Caudoviricetes</taxon>
        <taxon>Pantevenvirales</taxon>
        <taxon>Straboviridae</taxon>
        <taxon>Tevenvirinae</taxon>
        <taxon>Tegunavirus</taxon>
        <taxon>Tegunavirus r1rt</taxon>
    </lineage>
</organism>
<dbReference type="GeneID" id="14295667"/>
<dbReference type="Proteomes" id="UP000002909">
    <property type="component" value="Segment"/>
</dbReference>
<dbReference type="EMBL" id="HE956709">
    <property type="protein sequence ID" value="CCI88757.1"/>
    <property type="molecule type" value="Genomic_DNA"/>
</dbReference>
<keyword evidence="2" id="KW-1185">Reference proteome</keyword>
<dbReference type="RefSeq" id="YP_007236016.1">
    <property type="nucleotide sequence ID" value="NC_019909.1"/>
</dbReference>
<name>I7LEN6_BPPR1</name>
<protein>
    <submittedName>
        <fullName evidence="1">Uncharacterized protein</fullName>
    </submittedName>
</protein>
<organismHost>
    <name type="scientific">Yersinia enterocolitica</name>
    <dbReference type="NCBI Taxonomy" id="630"/>
</organismHost>
<gene>
    <name evidence="1" type="primary">g183</name>
    <name evidence="1" type="ORF">BN80_187</name>
</gene>